<dbReference type="InterPro" id="IPR050768">
    <property type="entry name" value="UPF0353/GerABKA_families"/>
</dbReference>
<feature type="transmembrane region" description="Helical" evidence="3">
    <location>
        <begin position="310"/>
        <end position="329"/>
    </location>
</feature>
<dbReference type="GO" id="GO:0009847">
    <property type="term" value="P:spore germination"/>
    <property type="evidence" value="ECO:0007669"/>
    <property type="project" value="InterPro"/>
</dbReference>
<dbReference type="PIRSF" id="PIRSF005690">
    <property type="entry name" value="GerBA"/>
    <property type="match status" value="1"/>
</dbReference>
<evidence type="ECO:0000256" key="2">
    <source>
        <dbReference type="ARBA" id="ARBA00023136"/>
    </source>
</evidence>
<gene>
    <name evidence="4" type="ORF">PaecuDRAFT_3509</name>
</gene>
<feature type="transmembrane region" description="Helical" evidence="3">
    <location>
        <begin position="379"/>
        <end position="397"/>
    </location>
</feature>
<feature type="transmembrane region" description="Helical" evidence="3">
    <location>
        <begin position="434"/>
        <end position="457"/>
    </location>
</feature>
<protein>
    <submittedName>
        <fullName evidence="4">GerA spore germination protein</fullName>
    </submittedName>
</protein>
<accession>E0ID07</accession>
<organism evidence="4 5">
    <name type="scientific">Paenibacillus curdlanolyticus YK9</name>
    <dbReference type="NCBI Taxonomy" id="717606"/>
    <lineage>
        <taxon>Bacteria</taxon>
        <taxon>Bacillati</taxon>
        <taxon>Bacillota</taxon>
        <taxon>Bacilli</taxon>
        <taxon>Bacillales</taxon>
        <taxon>Paenibacillaceae</taxon>
        <taxon>Paenibacillus</taxon>
    </lineage>
</organism>
<proteinExistence type="inferred from homology"/>
<dbReference type="InterPro" id="IPR004995">
    <property type="entry name" value="Spore_Ger"/>
</dbReference>
<dbReference type="eggNOG" id="COG0697">
    <property type="taxonomic scope" value="Bacteria"/>
</dbReference>
<dbReference type="GO" id="GO:0016020">
    <property type="term" value="C:membrane"/>
    <property type="evidence" value="ECO:0007669"/>
    <property type="project" value="InterPro"/>
</dbReference>
<evidence type="ECO:0000313" key="4">
    <source>
        <dbReference type="EMBL" id="EFM09462.1"/>
    </source>
</evidence>
<dbReference type="AlphaFoldDB" id="E0ID07"/>
<dbReference type="STRING" id="717606.PaecuDRAFT_3509"/>
<dbReference type="PANTHER" id="PTHR22550">
    <property type="entry name" value="SPORE GERMINATION PROTEIN"/>
    <property type="match status" value="1"/>
</dbReference>
<name>E0ID07_9BACL</name>
<keyword evidence="3" id="KW-1133">Transmembrane helix</keyword>
<dbReference type="Pfam" id="PF03323">
    <property type="entry name" value="GerA"/>
    <property type="match status" value="1"/>
</dbReference>
<keyword evidence="2 3" id="KW-0472">Membrane</keyword>
<evidence type="ECO:0000256" key="3">
    <source>
        <dbReference type="SAM" id="Phobius"/>
    </source>
</evidence>
<evidence type="ECO:0000256" key="1">
    <source>
        <dbReference type="ARBA" id="ARBA00005278"/>
    </source>
</evidence>
<reference evidence="4 5" key="1">
    <citation type="submission" date="2010-07" db="EMBL/GenBank/DDBJ databases">
        <title>The draft genome of Paenibacillus curdlanolyticus YK9.</title>
        <authorList>
            <consortium name="US DOE Joint Genome Institute (JGI-PGF)"/>
            <person name="Lucas S."/>
            <person name="Copeland A."/>
            <person name="Lapidus A."/>
            <person name="Cheng J.-F."/>
            <person name="Bruce D."/>
            <person name="Goodwin L."/>
            <person name="Pitluck S."/>
            <person name="Land M.L."/>
            <person name="Hauser L."/>
            <person name="Chang Y.-J."/>
            <person name="Jeffries C."/>
            <person name="Anderson I.J."/>
            <person name="Johnson E."/>
            <person name="Loganathan U."/>
            <person name="Mulhopadhyay B."/>
            <person name="Kyrpides N."/>
            <person name="Woyke T.J."/>
        </authorList>
    </citation>
    <scope>NUCLEOTIDE SEQUENCE [LARGE SCALE GENOMIC DNA]</scope>
    <source>
        <strain evidence="4 5">YK9</strain>
    </source>
</reference>
<feature type="transmembrane region" description="Helical" evidence="3">
    <location>
        <begin position="403"/>
        <end position="422"/>
    </location>
</feature>
<sequence>MITLSLQSDATIRPSNPIPKELHETRKRLDEIFRDCNDLKCLTWQYGPDMKHEAYSVYFGTIAERKKVNYMKTVLQDLVMHEVGPGTEVLTENIISHFEKHGVSDESAQIVASFDQTVKEILNGNLVIYFDSWDKALSFETSGMESRQITEPANESVVQGPRESTVENINKNIGLLRQRLMSSRFKLIKLNGGGETNTEIVYCYLEGRVKPDLLEEFKRRIERAKQIEILETSYVEELIQDVTYSPFPQFRYTERPDAAVASLLDGKIVVLVQGTGSMLICPGLFVELLQSSEDYYQRSMYASMVRWLRIVAFFLALTLPSVYIALTTFHSEMIPTNLLLTILDTREGIPFPAFFEALIMEFFFELLREAGIRLPRPVGSAVSIVGALVIGEAAINAGVASPIMVVVVALTGIASFAIPQYNMAIALRIIRLPLMALSAAFGGFGLMFGLLVVLWHLCALRSLGQPYLSPIQPADPNSLGDVFIRPSVKKRLGRSFKHRTGEG</sequence>
<dbReference type="Proteomes" id="UP000005387">
    <property type="component" value="Unassembled WGS sequence"/>
</dbReference>
<dbReference type="EMBL" id="AEDD01000010">
    <property type="protein sequence ID" value="EFM09462.1"/>
    <property type="molecule type" value="Genomic_DNA"/>
</dbReference>
<dbReference type="PANTHER" id="PTHR22550:SF5">
    <property type="entry name" value="LEUCINE ZIPPER PROTEIN 4"/>
    <property type="match status" value="1"/>
</dbReference>
<dbReference type="RefSeq" id="WP_006039497.1">
    <property type="nucleotide sequence ID" value="NZ_AEDD01000010.1"/>
</dbReference>
<keyword evidence="5" id="KW-1185">Reference proteome</keyword>
<keyword evidence="3" id="KW-0812">Transmembrane</keyword>
<comment type="similarity">
    <text evidence="1">Belongs to the GerABKA family.</text>
</comment>
<feature type="transmembrane region" description="Helical" evidence="3">
    <location>
        <begin position="349"/>
        <end position="367"/>
    </location>
</feature>
<evidence type="ECO:0000313" key="5">
    <source>
        <dbReference type="Proteomes" id="UP000005387"/>
    </source>
</evidence>
<dbReference type="OrthoDB" id="1726708at2"/>
<feature type="transmembrane region" description="Helical" evidence="3">
    <location>
        <begin position="268"/>
        <end position="289"/>
    </location>
</feature>